<evidence type="ECO:0000256" key="2">
    <source>
        <dbReference type="SAM" id="SignalP"/>
    </source>
</evidence>
<evidence type="ECO:0000313" key="3">
    <source>
        <dbReference type="EMBL" id="CAI5791603.1"/>
    </source>
</evidence>
<feature type="transmembrane region" description="Helical" evidence="1">
    <location>
        <begin position="54"/>
        <end position="77"/>
    </location>
</feature>
<organism evidence="3 4">
    <name type="scientific">Podarcis lilfordi</name>
    <name type="common">Lilford's wall lizard</name>
    <dbReference type="NCBI Taxonomy" id="74358"/>
    <lineage>
        <taxon>Eukaryota</taxon>
        <taxon>Metazoa</taxon>
        <taxon>Chordata</taxon>
        <taxon>Craniata</taxon>
        <taxon>Vertebrata</taxon>
        <taxon>Euteleostomi</taxon>
        <taxon>Lepidosauria</taxon>
        <taxon>Squamata</taxon>
        <taxon>Bifurcata</taxon>
        <taxon>Unidentata</taxon>
        <taxon>Episquamata</taxon>
        <taxon>Laterata</taxon>
        <taxon>Lacertibaenia</taxon>
        <taxon>Lacertidae</taxon>
        <taxon>Podarcis</taxon>
    </lineage>
</organism>
<dbReference type="AlphaFoldDB" id="A0AA35PN23"/>
<evidence type="ECO:0000256" key="1">
    <source>
        <dbReference type="SAM" id="Phobius"/>
    </source>
</evidence>
<reference evidence="3" key="1">
    <citation type="submission" date="2022-12" db="EMBL/GenBank/DDBJ databases">
        <authorList>
            <person name="Alioto T."/>
            <person name="Alioto T."/>
            <person name="Gomez Garrido J."/>
        </authorList>
    </citation>
    <scope>NUCLEOTIDE SEQUENCE</scope>
</reference>
<dbReference type="EMBL" id="OX395138">
    <property type="protein sequence ID" value="CAI5791603.1"/>
    <property type="molecule type" value="Genomic_DNA"/>
</dbReference>
<proteinExistence type="predicted"/>
<feature type="signal peptide" evidence="2">
    <location>
        <begin position="1"/>
        <end position="19"/>
    </location>
</feature>
<evidence type="ECO:0000313" key="4">
    <source>
        <dbReference type="Proteomes" id="UP001178461"/>
    </source>
</evidence>
<keyword evidence="2" id="KW-0732">Signal</keyword>
<name>A0AA35PN23_9SAUR</name>
<keyword evidence="4" id="KW-1185">Reference proteome</keyword>
<gene>
    <name evidence="3" type="ORF">PODLI_1B009015</name>
</gene>
<keyword evidence="1" id="KW-0472">Membrane</keyword>
<dbReference type="Proteomes" id="UP001178461">
    <property type="component" value="Chromosome 13"/>
</dbReference>
<keyword evidence="1" id="KW-0812">Transmembrane</keyword>
<sequence>MALWALGLLMNSSLWGISGVQRPRWYYGGMDFPFGVTLATSPTMLGFPFSPQPLLYYCYWVIIGILAITTISAIVHFTKQFLRAQKQDKREPSQQGDPEEKALVEVLHLLDAVMETMWHHQLRLERRQRAAKASS</sequence>
<keyword evidence="1" id="KW-1133">Transmembrane helix</keyword>
<feature type="chain" id="PRO_5041203644" evidence="2">
    <location>
        <begin position="20"/>
        <end position="135"/>
    </location>
</feature>
<protein>
    <submittedName>
        <fullName evidence="3">Uncharacterized protein</fullName>
    </submittedName>
</protein>
<accession>A0AA35PN23</accession>